<dbReference type="InterPro" id="IPR007049">
    <property type="entry name" value="Carb-sel_porin_OprB"/>
</dbReference>
<reference evidence="5 6" key="1">
    <citation type="journal article" date="2015" name="Genome Announc.">
        <title>Draft Genome Sequence of Cyanobacterium Hassallia byssoidea Strain VB512170, Isolated from Monuments in India.</title>
        <authorList>
            <person name="Singh D."/>
            <person name="Chandrababunaidu M.M."/>
            <person name="Panda A."/>
            <person name="Sen D."/>
            <person name="Bhattacharyya S."/>
            <person name="Adhikary S.P."/>
            <person name="Tripathy S."/>
        </authorList>
    </citation>
    <scope>NUCLEOTIDE SEQUENCE [LARGE SCALE GENOMIC DNA]</scope>
    <source>
        <strain evidence="5 6">VB512170</strain>
    </source>
</reference>
<evidence type="ECO:0000256" key="1">
    <source>
        <dbReference type="ARBA" id="ARBA00008769"/>
    </source>
</evidence>
<dbReference type="Proteomes" id="UP000031549">
    <property type="component" value="Unassembled WGS sequence"/>
</dbReference>
<evidence type="ECO:0000259" key="4">
    <source>
        <dbReference type="PROSITE" id="PS51272"/>
    </source>
</evidence>
<evidence type="ECO:0000256" key="3">
    <source>
        <dbReference type="SAM" id="MobiDB-lite"/>
    </source>
</evidence>
<comment type="caution">
    <text evidence="5">The sequence shown here is derived from an EMBL/GenBank/DDBJ whole genome shotgun (WGS) entry which is preliminary data.</text>
</comment>
<accession>A0A846HC03</accession>
<dbReference type="GO" id="GO:0015288">
    <property type="term" value="F:porin activity"/>
    <property type="evidence" value="ECO:0007669"/>
    <property type="project" value="InterPro"/>
</dbReference>
<keyword evidence="6" id="KW-1185">Reference proteome</keyword>
<dbReference type="PROSITE" id="PS51272">
    <property type="entry name" value="SLH"/>
    <property type="match status" value="1"/>
</dbReference>
<dbReference type="InterPro" id="IPR001119">
    <property type="entry name" value="SLH_dom"/>
</dbReference>
<dbReference type="GO" id="GO:0016020">
    <property type="term" value="C:membrane"/>
    <property type="evidence" value="ECO:0007669"/>
    <property type="project" value="InterPro"/>
</dbReference>
<dbReference type="Pfam" id="PF04966">
    <property type="entry name" value="OprB"/>
    <property type="match status" value="1"/>
</dbReference>
<dbReference type="InterPro" id="IPR038673">
    <property type="entry name" value="OprB_sf"/>
</dbReference>
<dbReference type="Pfam" id="PF00395">
    <property type="entry name" value="SLH"/>
    <property type="match status" value="1"/>
</dbReference>
<dbReference type="InterPro" id="IPR051465">
    <property type="entry name" value="Cell_Envelope_Struct_Comp"/>
</dbReference>
<dbReference type="PANTHER" id="PTHR43308">
    <property type="entry name" value="OUTER MEMBRANE PROTEIN ALPHA-RELATED"/>
    <property type="match status" value="1"/>
</dbReference>
<dbReference type="EMBL" id="JTCM02000059">
    <property type="protein sequence ID" value="NEU75127.1"/>
    <property type="molecule type" value="Genomic_DNA"/>
</dbReference>
<gene>
    <name evidence="5" type="ORF">PI95_021845</name>
</gene>
<protein>
    <submittedName>
        <fullName evidence="5">Iron uptake porin</fullName>
    </submittedName>
</protein>
<dbReference type="AlphaFoldDB" id="A0A846HC03"/>
<feature type="compositionally biased region" description="Basic and acidic residues" evidence="3">
    <location>
        <begin position="11"/>
        <end position="24"/>
    </location>
</feature>
<organism evidence="5 6">
    <name type="scientific">Hassallia byssoidea VB512170</name>
    <dbReference type="NCBI Taxonomy" id="1304833"/>
    <lineage>
        <taxon>Bacteria</taxon>
        <taxon>Bacillati</taxon>
        <taxon>Cyanobacteriota</taxon>
        <taxon>Cyanophyceae</taxon>
        <taxon>Nostocales</taxon>
        <taxon>Tolypothrichaceae</taxon>
        <taxon>Hassallia</taxon>
    </lineage>
</organism>
<evidence type="ECO:0000313" key="6">
    <source>
        <dbReference type="Proteomes" id="UP000031549"/>
    </source>
</evidence>
<evidence type="ECO:0000256" key="2">
    <source>
        <dbReference type="RuleBase" id="RU363072"/>
    </source>
</evidence>
<comment type="similarity">
    <text evidence="1 2">Belongs to the OprB family.</text>
</comment>
<dbReference type="Gene3D" id="2.40.160.180">
    <property type="entry name" value="Carbohydrate-selective porin OprB"/>
    <property type="match status" value="1"/>
</dbReference>
<feature type="domain" description="SLH" evidence="4">
    <location>
        <begin position="68"/>
        <end position="132"/>
    </location>
</feature>
<dbReference type="PANTHER" id="PTHR43308:SF1">
    <property type="entry name" value="OUTER MEMBRANE PROTEIN ALPHA"/>
    <property type="match status" value="1"/>
</dbReference>
<evidence type="ECO:0000313" key="5">
    <source>
        <dbReference type="EMBL" id="NEU75127.1"/>
    </source>
</evidence>
<proteinExistence type="inferred from homology"/>
<name>A0A846HC03_9CYAN</name>
<dbReference type="NCBIfam" id="NF033921">
    <property type="entry name" value="por_somb"/>
    <property type="match status" value="1"/>
</dbReference>
<feature type="region of interest" description="Disordered" evidence="3">
    <location>
        <begin position="1"/>
        <end position="24"/>
    </location>
</feature>
<dbReference type="GO" id="GO:0008643">
    <property type="term" value="P:carbohydrate transport"/>
    <property type="evidence" value="ECO:0007669"/>
    <property type="project" value="InterPro"/>
</dbReference>
<sequence length="525" mass="58054">MNIEGETPWRQGDKETRGQGDKGDNFFLFPMPDAHCPIPIAQFPIVNQVANKSVNVDADSEFLTPQTSVSQLSDVQPTDWAYQALRSLMERYNVISGFPDNTFKGNRPLSRYEFAAGLAATLDKVEGLIAEAIGDQYIQEDIITLRRLQKEYRSALDDLQKRVNTTTISANYLEAHQFSTTTKLNGQLIFAPTSGSHASTTIVARSRLNLNTSFNEKDLLVTQLESGNNGGDAINLAQKENSNNVANSGFIGNYGGLDYTNVDKNLHLRRLYYSFRPSPDLAVSVGAKMLPRDFIDRNRYANNEAVDFSSTFFINNPLIVQNEIDREGGAGAAIAWQPKNSKFTVRSLYIAANANEFNSTTDKGLFGDRHQASVEVEYSPSPRFAFRLQYTNAEINNTDINAFGVNAEYTLNRNTGIFTRLGVGNYQGFNTAINQNIDLHPLSWAVGVGLRNFVLPGTVAGVAIGQPFVAEDFGNATQTNFEAFYNLQLSDNISITPILSLVSNPNNDSSNSTIWQSTLRTVFSF</sequence>
<dbReference type="InterPro" id="IPR047684">
    <property type="entry name" value="Por_som-like"/>
</dbReference>